<proteinExistence type="predicted"/>
<keyword evidence="2" id="KW-0378">Hydrolase</keyword>
<dbReference type="PANTHER" id="PTHR46257:SF3">
    <property type="entry name" value="TYROSINE-PROTEIN PHOSPHATASE CORKSCREW"/>
    <property type="match status" value="1"/>
</dbReference>
<dbReference type="EMBL" id="AMQM01002372">
    <property type="status" value="NOT_ANNOTATED_CDS"/>
    <property type="molecule type" value="Genomic_DNA"/>
</dbReference>
<dbReference type="RefSeq" id="XP_009031215.1">
    <property type="nucleotide sequence ID" value="XM_009032967.1"/>
</dbReference>
<sequence length="197" mass="22711">QGKCVKYWPEECDGDLEIPVYGGMLKVAYVSTKEHGDYTLREFELTKKILKVILTTIYHYHYTSWPEVFVPKDPEPILSFLDVINDKQESLEEAGPIVVQCSAGIGRTGTVIIIDLLRNQIRLQGINCDIDIPQAIQKARSYRSGLVQSESQYKFIYQAITLYVEILNFMHQGKVIMVHSFCFNFFYLSFSDLFFSL</sequence>
<evidence type="ECO:0000256" key="3">
    <source>
        <dbReference type="ARBA" id="ARBA00022912"/>
    </source>
</evidence>
<dbReference type="HOGENOM" id="CLU_001645_9_8_1"/>
<reference evidence="6 8" key="2">
    <citation type="journal article" date="2013" name="Nature">
        <title>Insights into bilaterian evolution from three spiralian genomes.</title>
        <authorList>
            <person name="Simakov O."/>
            <person name="Marletaz F."/>
            <person name="Cho S.J."/>
            <person name="Edsinger-Gonzales E."/>
            <person name="Havlak P."/>
            <person name="Hellsten U."/>
            <person name="Kuo D.H."/>
            <person name="Larsson T."/>
            <person name="Lv J."/>
            <person name="Arendt D."/>
            <person name="Savage R."/>
            <person name="Osoegawa K."/>
            <person name="de Jong P."/>
            <person name="Grimwood J."/>
            <person name="Chapman J.A."/>
            <person name="Shapiro H."/>
            <person name="Aerts A."/>
            <person name="Otillar R.P."/>
            <person name="Terry A.Y."/>
            <person name="Boore J.L."/>
            <person name="Grigoriev I.V."/>
            <person name="Lindberg D.R."/>
            <person name="Seaver E.C."/>
            <person name="Weisblat D.A."/>
            <person name="Putnam N.H."/>
            <person name="Rokhsar D.S."/>
        </authorList>
    </citation>
    <scope>NUCLEOTIDE SEQUENCE</scope>
</reference>
<dbReference type="eggNOG" id="KOG0790">
    <property type="taxonomic scope" value="Eukaryota"/>
</dbReference>
<reference evidence="8" key="1">
    <citation type="submission" date="2012-12" db="EMBL/GenBank/DDBJ databases">
        <authorList>
            <person name="Hellsten U."/>
            <person name="Grimwood J."/>
            <person name="Chapman J.A."/>
            <person name="Shapiro H."/>
            <person name="Aerts A."/>
            <person name="Otillar R.P."/>
            <person name="Terry A.Y."/>
            <person name="Boore J.L."/>
            <person name="Simakov O."/>
            <person name="Marletaz F."/>
            <person name="Cho S.-J."/>
            <person name="Edsinger-Gonzales E."/>
            <person name="Havlak P."/>
            <person name="Kuo D.-H."/>
            <person name="Larsson T."/>
            <person name="Lv J."/>
            <person name="Arendt D."/>
            <person name="Savage R."/>
            <person name="Osoegawa K."/>
            <person name="de Jong P."/>
            <person name="Lindberg D.R."/>
            <person name="Seaver E.C."/>
            <person name="Weisblat D.A."/>
            <person name="Putnam N.H."/>
            <person name="Grigoriev I.V."/>
            <person name="Rokhsar D.S."/>
        </authorList>
    </citation>
    <scope>NUCLEOTIDE SEQUENCE</scope>
</reference>
<dbReference type="Proteomes" id="UP000015101">
    <property type="component" value="Unassembled WGS sequence"/>
</dbReference>
<dbReference type="PROSITE" id="PS50056">
    <property type="entry name" value="TYR_PHOSPHATASE_2"/>
    <property type="match status" value="1"/>
</dbReference>
<dbReference type="InterPro" id="IPR029021">
    <property type="entry name" value="Prot-tyrosine_phosphatase-like"/>
</dbReference>
<evidence type="ECO:0000313" key="8">
    <source>
        <dbReference type="Proteomes" id="UP000015101"/>
    </source>
</evidence>
<dbReference type="InParanoid" id="T1G0G8"/>
<feature type="domain" description="Tyrosine-protein phosphatase" evidence="4">
    <location>
        <begin position="1"/>
        <end position="163"/>
    </location>
</feature>
<dbReference type="EnsemblMetazoa" id="HelroT71125">
    <property type="protein sequence ID" value="HelroP71125"/>
    <property type="gene ID" value="HelroG71125"/>
</dbReference>
<dbReference type="OrthoDB" id="6278900at2759"/>
<evidence type="ECO:0000259" key="4">
    <source>
        <dbReference type="PROSITE" id="PS50055"/>
    </source>
</evidence>
<evidence type="ECO:0000259" key="5">
    <source>
        <dbReference type="PROSITE" id="PS50056"/>
    </source>
</evidence>
<accession>T1G0G8</accession>
<dbReference type="InterPro" id="IPR000242">
    <property type="entry name" value="PTP_cat"/>
</dbReference>
<keyword evidence="3" id="KW-0904">Protein phosphatase</keyword>
<dbReference type="GO" id="GO:0004725">
    <property type="term" value="F:protein tyrosine phosphatase activity"/>
    <property type="evidence" value="ECO:0007669"/>
    <property type="project" value="UniProtKB-EC"/>
</dbReference>
<evidence type="ECO:0000313" key="7">
    <source>
        <dbReference type="EnsemblMetazoa" id="HelroP71125"/>
    </source>
</evidence>
<evidence type="ECO:0000256" key="2">
    <source>
        <dbReference type="ARBA" id="ARBA00022801"/>
    </source>
</evidence>
<dbReference type="PRINTS" id="PR00700">
    <property type="entry name" value="PRTYPHPHTASE"/>
</dbReference>
<dbReference type="InterPro" id="IPR003595">
    <property type="entry name" value="Tyr_Pase_cat"/>
</dbReference>
<dbReference type="KEGG" id="hro:HELRODRAFT_71125"/>
<dbReference type="InterPro" id="IPR052123">
    <property type="entry name" value="Non-rcpt_Tyr_Phosphatase"/>
</dbReference>
<name>T1G0G8_HELRO</name>
<dbReference type="PROSITE" id="PS50055">
    <property type="entry name" value="TYR_PHOSPHATASE_PTP"/>
    <property type="match status" value="1"/>
</dbReference>
<dbReference type="PANTHER" id="PTHR46257">
    <property type="entry name" value="TYROSINE-PROTEIN PHOSPHATASE CORKSCREW"/>
    <property type="match status" value="1"/>
</dbReference>
<evidence type="ECO:0000313" key="6">
    <source>
        <dbReference type="EMBL" id="ESN90728.1"/>
    </source>
</evidence>
<dbReference type="EMBL" id="KB097753">
    <property type="protein sequence ID" value="ESN90728.1"/>
    <property type="molecule type" value="Genomic_DNA"/>
</dbReference>
<dbReference type="AlphaFoldDB" id="T1G0G8"/>
<dbReference type="GeneID" id="20214566"/>
<dbReference type="SMART" id="SM00194">
    <property type="entry name" value="PTPc"/>
    <property type="match status" value="1"/>
</dbReference>
<protein>
    <recommendedName>
        <fullName evidence="1">protein-tyrosine-phosphatase</fullName>
        <ecNumber evidence="1">3.1.3.48</ecNumber>
    </recommendedName>
</protein>
<keyword evidence="8" id="KW-1185">Reference proteome</keyword>
<dbReference type="Pfam" id="PF00102">
    <property type="entry name" value="Y_phosphatase"/>
    <property type="match status" value="1"/>
</dbReference>
<dbReference type="SUPFAM" id="SSF52799">
    <property type="entry name" value="(Phosphotyrosine protein) phosphatases II"/>
    <property type="match status" value="1"/>
</dbReference>
<feature type="domain" description="Tyrosine specific protein phosphatases" evidence="5">
    <location>
        <begin position="78"/>
        <end position="154"/>
    </location>
</feature>
<dbReference type="STRING" id="6412.T1G0G8"/>
<dbReference type="SMART" id="SM00404">
    <property type="entry name" value="PTPc_motif"/>
    <property type="match status" value="1"/>
</dbReference>
<evidence type="ECO:0000256" key="1">
    <source>
        <dbReference type="ARBA" id="ARBA00013064"/>
    </source>
</evidence>
<gene>
    <name evidence="7" type="primary">20214566</name>
    <name evidence="6" type="ORF">HELRODRAFT_71125</name>
</gene>
<reference evidence="7" key="3">
    <citation type="submission" date="2015-06" db="UniProtKB">
        <authorList>
            <consortium name="EnsemblMetazoa"/>
        </authorList>
    </citation>
    <scope>IDENTIFICATION</scope>
</reference>
<dbReference type="EC" id="3.1.3.48" evidence="1"/>
<organism evidence="7 8">
    <name type="scientific">Helobdella robusta</name>
    <name type="common">Californian leech</name>
    <dbReference type="NCBI Taxonomy" id="6412"/>
    <lineage>
        <taxon>Eukaryota</taxon>
        <taxon>Metazoa</taxon>
        <taxon>Spiralia</taxon>
        <taxon>Lophotrochozoa</taxon>
        <taxon>Annelida</taxon>
        <taxon>Clitellata</taxon>
        <taxon>Hirudinea</taxon>
        <taxon>Rhynchobdellida</taxon>
        <taxon>Glossiphoniidae</taxon>
        <taxon>Helobdella</taxon>
    </lineage>
</organism>
<dbReference type="InterPro" id="IPR000387">
    <property type="entry name" value="Tyr_Pase_dom"/>
</dbReference>
<dbReference type="Gene3D" id="3.90.190.10">
    <property type="entry name" value="Protein tyrosine phosphatase superfamily"/>
    <property type="match status" value="1"/>
</dbReference>
<dbReference type="CTD" id="20214566"/>